<evidence type="ECO:0000256" key="1">
    <source>
        <dbReference type="SAM" id="MobiDB-lite"/>
    </source>
</evidence>
<gene>
    <name evidence="2" type="ORF">HNV28_08515</name>
</gene>
<dbReference type="Proteomes" id="UP000533080">
    <property type="component" value="Unassembled WGS sequence"/>
</dbReference>
<accession>A0A7Y4IFL5</accession>
<dbReference type="AlphaFoldDB" id="A0A7Y4IFL5"/>
<proteinExistence type="predicted"/>
<evidence type="ECO:0000313" key="3">
    <source>
        <dbReference type="Proteomes" id="UP000533080"/>
    </source>
</evidence>
<feature type="region of interest" description="Disordered" evidence="1">
    <location>
        <begin position="273"/>
        <end position="292"/>
    </location>
</feature>
<sequence>MPWVIPPLTTRRCAMDGSGPLPFPVEAQDVGVIGRVHAALTHQFPHMHPVARQAISGLVRFCDGWRRLFPARRPTQVVPALTTWEQFLTTEPRSRRIMVTVQPLGVETDGGTWAPVLLARVARWYRDSRGVRRQNQPLDVWVARLGREGSDARQRVLDADVLTAAITCEDGGLQVVRLSLDDAALTPDGVAALLARTPSRSLAEARRDGLFPQVLVDRASRGGSAWTSHLLTSSAWFGARVDPATGALELSFDHLVMDGTAMAELSLAASEGLPRREGRAAPGEWLTGPEEPSPLLRVELPEGLDFRNLTCAMLQAVKRAGEGVFPVDNPTLLVPVLPASPHTVARKWRRIGIAVVPSRTRTGPMTPAHVAHLLEQTRRGGGVLKDIFSTLYSPALPWWMPSFTTHGFAYTPLLRQVPAALGGNALLSKITLEVDDDEALARHSPLFFNTMRPLRAVGGGVALCVTEVLHATPSGVRKRFFAALAGSGALGTREKLLAFRDVLVAEAVDRAQPRRRSLP</sequence>
<comment type="caution">
    <text evidence="2">The sequence shown here is derived from an EMBL/GenBank/DDBJ whole genome shotgun (WGS) entry which is preliminary data.</text>
</comment>
<name>A0A7Y4IFL5_MYXXA</name>
<evidence type="ECO:0000313" key="2">
    <source>
        <dbReference type="EMBL" id="NOJ78382.1"/>
    </source>
</evidence>
<organism evidence="2 3">
    <name type="scientific">Myxococcus xanthus</name>
    <dbReference type="NCBI Taxonomy" id="34"/>
    <lineage>
        <taxon>Bacteria</taxon>
        <taxon>Pseudomonadati</taxon>
        <taxon>Myxococcota</taxon>
        <taxon>Myxococcia</taxon>
        <taxon>Myxococcales</taxon>
        <taxon>Cystobacterineae</taxon>
        <taxon>Myxococcaceae</taxon>
        <taxon>Myxococcus</taxon>
    </lineage>
</organism>
<dbReference type="EMBL" id="JABFNT010000021">
    <property type="protein sequence ID" value="NOJ78382.1"/>
    <property type="molecule type" value="Genomic_DNA"/>
</dbReference>
<reference evidence="2 3" key="1">
    <citation type="submission" date="2020-05" db="EMBL/GenBank/DDBJ databases">
        <authorList>
            <person name="Whitworth D."/>
        </authorList>
    </citation>
    <scope>NUCLEOTIDE SEQUENCE [LARGE SCALE GENOMIC DNA]</scope>
    <source>
        <strain evidence="2 3">AM005</strain>
    </source>
</reference>
<protein>
    <submittedName>
        <fullName evidence="2">Uncharacterized protein</fullName>
    </submittedName>
</protein>